<accession>A0A9X1QPJ9</accession>
<keyword evidence="1" id="KW-0812">Transmembrane</keyword>
<comment type="similarity">
    <text evidence="1">Belongs to the SURF1 family.</text>
</comment>
<gene>
    <name evidence="2" type="ORF">LVY65_08670</name>
</gene>
<comment type="subcellular location">
    <subcellularLocation>
        <location evidence="1">Cell membrane</location>
        <topology evidence="1">Multi-pass membrane protein</topology>
    </subcellularLocation>
</comment>
<dbReference type="PROSITE" id="PS50895">
    <property type="entry name" value="SURF1"/>
    <property type="match status" value="1"/>
</dbReference>
<reference evidence="2" key="1">
    <citation type="submission" date="2022-01" db="EMBL/GenBank/DDBJ databases">
        <authorList>
            <person name="Jo J.-H."/>
            <person name="Im W.-T."/>
        </authorList>
    </citation>
    <scope>NUCLEOTIDE SEQUENCE</scope>
    <source>
        <strain evidence="2">G124</strain>
    </source>
</reference>
<dbReference type="InterPro" id="IPR002994">
    <property type="entry name" value="Surf1/Shy1"/>
</dbReference>
<name>A0A9X1QPJ9_9SPHN</name>
<keyword evidence="1" id="KW-0472">Membrane</keyword>
<sequence>MKHKLPIIPTILVALAVATMIGLGIWQLERRNQKEALLARYASAANKPPIGWPSIPPKEPLPLFRSATANCLSVAGFRTAAGQSLRGEPGYLIIADCRTGAEGPGVAIELGWSKDPNAGRAFRGGLVSGVIAPDRISRMRLVAATAGPGLVPSAPPSPDIVPNNHFSYAIQWFLFALIAVVIYALALRGRWRKEDAGSNG</sequence>
<evidence type="ECO:0000256" key="1">
    <source>
        <dbReference type="RuleBase" id="RU363076"/>
    </source>
</evidence>
<dbReference type="RefSeq" id="WP_235067646.1">
    <property type="nucleotide sequence ID" value="NZ_JAKFGM010000002.1"/>
</dbReference>
<dbReference type="CDD" id="cd06662">
    <property type="entry name" value="SURF1"/>
    <property type="match status" value="1"/>
</dbReference>
<dbReference type="Pfam" id="PF02104">
    <property type="entry name" value="SURF1"/>
    <property type="match status" value="1"/>
</dbReference>
<dbReference type="AlphaFoldDB" id="A0A9X1QPJ9"/>
<keyword evidence="3" id="KW-1185">Reference proteome</keyword>
<keyword evidence="1" id="KW-1133">Transmembrane helix</keyword>
<feature type="transmembrane region" description="Helical" evidence="1">
    <location>
        <begin position="7"/>
        <end position="28"/>
    </location>
</feature>
<protein>
    <recommendedName>
        <fullName evidence="1">SURF1-like protein</fullName>
    </recommendedName>
</protein>
<dbReference type="GO" id="GO:0005886">
    <property type="term" value="C:plasma membrane"/>
    <property type="evidence" value="ECO:0007669"/>
    <property type="project" value="UniProtKB-SubCell"/>
</dbReference>
<organism evidence="2 3">
    <name type="scientific">Sphingomonas cremea</name>
    <dbReference type="NCBI Taxonomy" id="2904799"/>
    <lineage>
        <taxon>Bacteria</taxon>
        <taxon>Pseudomonadati</taxon>
        <taxon>Pseudomonadota</taxon>
        <taxon>Alphaproteobacteria</taxon>
        <taxon>Sphingomonadales</taxon>
        <taxon>Sphingomonadaceae</taxon>
        <taxon>Sphingomonas</taxon>
    </lineage>
</organism>
<dbReference type="Proteomes" id="UP001139410">
    <property type="component" value="Unassembled WGS sequence"/>
</dbReference>
<feature type="transmembrane region" description="Helical" evidence="1">
    <location>
        <begin position="166"/>
        <end position="186"/>
    </location>
</feature>
<evidence type="ECO:0000313" key="2">
    <source>
        <dbReference type="EMBL" id="MCF2515134.1"/>
    </source>
</evidence>
<dbReference type="EMBL" id="JAKFGM010000002">
    <property type="protein sequence ID" value="MCF2515134.1"/>
    <property type="molecule type" value="Genomic_DNA"/>
</dbReference>
<keyword evidence="1" id="KW-1003">Cell membrane</keyword>
<comment type="caution">
    <text evidence="2">The sequence shown here is derived from an EMBL/GenBank/DDBJ whole genome shotgun (WGS) entry which is preliminary data.</text>
</comment>
<evidence type="ECO:0000313" key="3">
    <source>
        <dbReference type="Proteomes" id="UP001139410"/>
    </source>
</evidence>
<proteinExistence type="inferred from homology"/>